<sequence length="400" mass="44305">MSSYFDKAFSPATLGSMPLKNRIIKAATYEGKTPDGIPGDDLLNFHKAIVTGGTAMTTIGYCTTEADGRINDQMMWMHEGIRDWLTGMTRELKRISPGAKVSGQMTHCGNFSKNAKLMRLKRPLGPSRRLNLIGAVAGMPIAGSMTTADIDYLVQTYYDAARLMKETGFDAIEIHFSHGYGLSQFISPKTNRRNDTYGGSLLNRMRLPLRALDAVRKAVGDDFPILGKMGLTDGIKHGLHIDEAIEVSALLDKGGIDALICSGGTSSFNPMMYFRGDTLEKGLIEVEKNPLMRLGLKMIGPRLFRYYPYQELYFLEDAKRVRDRVQCQMVYIGGCTDVQSIETVMQEGFDFVQLGRPLIKDPDFVKHAMADSDYKNGCTHCNRCASLIEAPGGIYCPLNT</sequence>
<evidence type="ECO:0000259" key="3">
    <source>
        <dbReference type="Pfam" id="PF00724"/>
    </source>
</evidence>
<dbReference type="EMBL" id="SHNO01000001">
    <property type="protein sequence ID" value="MCX2977205.1"/>
    <property type="molecule type" value="Genomic_DNA"/>
</dbReference>
<dbReference type="Proteomes" id="UP001143304">
    <property type="component" value="Unassembled WGS sequence"/>
</dbReference>
<gene>
    <name evidence="4" type="ORF">EYC82_07540</name>
</gene>
<dbReference type="SUPFAM" id="SSF51395">
    <property type="entry name" value="FMN-linked oxidoreductases"/>
    <property type="match status" value="1"/>
</dbReference>
<comment type="caution">
    <text evidence="4">The sequence shown here is derived from an EMBL/GenBank/DDBJ whole genome shotgun (WGS) entry which is preliminary data.</text>
</comment>
<dbReference type="RefSeq" id="WP_279248934.1">
    <property type="nucleotide sequence ID" value="NZ_SHNO01000001.1"/>
</dbReference>
<dbReference type="Pfam" id="PF00724">
    <property type="entry name" value="Oxidored_FMN"/>
    <property type="match status" value="1"/>
</dbReference>
<dbReference type="Gene3D" id="3.20.20.70">
    <property type="entry name" value="Aldolase class I"/>
    <property type="match status" value="1"/>
</dbReference>
<feature type="domain" description="NADH:flavin oxidoreductase/NADH oxidase N-terminal" evidence="3">
    <location>
        <begin position="9"/>
        <end position="262"/>
    </location>
</feature>
<name>A0ABT3T4V3_9GAMM</name>
<evidence type="ECO:0000256" key="1">
    <source>
        <dbReference type="ARBA" id="ARBA00022630"/>
    </source>
</evidence>
<dbReference type="PANTHER" id="PTHR43656">
    <property type="entry name" value="BINDING OXIDOREDUCTASE, PUTATIVE (AFU_ORTHOLOGUE AFUA_2G08260)-RELATED"/>
    <property type="match status" value="1"/>
</dbReference>
<evidence type="ECO:0000256" key="2">
    <source>
        <dbReference type="ARBA" id="ARBA00023002"/>
    </source>
</evidence>
<protein>
    <submittedName>
        <fullName evidence="4">NADH:flavin oxidoreductase</fullName>
    </submittedName>
</protein>
<dbReference type="CDD" id="cd02803">
    <property type="entry name" value="OYE_like_FMN_family"/>
    <property type="match status" value="1"/>
</dbReference>
<dbReference type="InterPro" id="IPR001155">
    <property type="entry name" value="OxRdtase_FMN_N"/>
</dbReference>
<keyword evidence="2" id="KW-0560">Oxidoreductase</keyword>
<organism evidence="4 5">
    <name type="scientific">Candidatus Marimicrobium litorale</name>
    <dbReference type="NCBI Taxonomy" id="2518991"/>
    <lineage>
        <taxon>Bacteria</taxon>
        <taxon>Pseudomonadati</taxon>
        <taxon>Pseudomonadota</taxon>
        <taxon>Gammaproteobacteria</taxon>
        <taxon>Cellvibrionales</taxon>
        <taxon>Halieaceae</taxon>
        <taxon>Marimicrobium</taxon>
    </lineage>
</organism>
<reference evidence="4" key="1">
    <citation type="submission" date="2019-02" db="EMBL/GenBank/DDBJ databases">
        <authorList>
            <person name="Li S.-H."/>
        </authorList>
    </citation>
    <scope>NUCLEOTIDE SEQUENCE</scope>
    <source>
        <strain evidence="4">IMCC11814</strain>
    </source>
</reference>
<accession>A0ABT3T4V3</accession>
<keyword evidence="1" id="KW-0285">Flavoprotein</keyword>
<dbReference type="InterPro" id="IPR013785">
    <property type="entry name" value="Aldolase_TIM"/>
</dbReference>
<proteinExistence type="predicted"/>
<dbReference type="InterPro" id="IPR051799">
    <property type="entry name" value="NADH_flavin_oxidoreductase"/>
</dbReference>
<keyword evidence="5" id="KW-1185">Reference proteome</keyword>
<evidence type="ECO:0000313" key="4">
    <source>
        <dbReference type="EMBL" id="MCX2977205.1"/>
    </source>
</evidence>
<dbReference type="PANTHER" id="PTHR43656:SF2">
    <property type="entry name" value="BINDING OXIDOREDUCTASE, PUTATIVE (AFU_ORTHOLOGUE AFUA_2G08260)-RELATED"/>
    <property type="match status" value="1"/>
</dbReference>
<evidence type="ECO:0000313" key="5">
    <source>
        <dbReference type="Proteomes" id="UP001143304"/>
    </source>
</evidence>